<evidence type="ECO:0000256" key="3">
    <source>
        <dbReference type="ARBA" id="ARBA00023163"/>
    </source>
</evidence>
<dbReference type="InterPro" id="IPR001647">
    <property type="entry name" value="HTH_TetR"/>
</dbReference>
<dbReference type="InterPro" id="IPR050109">
    <property type="entry name" value="HTH-type_TetR-like_transc_reg"/>
</dbReference>
<evidence type="ECO:0000313" key="7">
    <source>
        <dbReference type="EMBL" id="MFC6197673.1"/>
    </source>
</evidence>
<feature type="region of interest" description="Disordered" evidence="5">
    <location>
        <begin position="1"/>
        <end position="36"/>
    </location>
</feature>
<name>A0ABW1S8Z2_9PROT</name>
<comment type="caution">
    <text evidence="7">The sequence shown here is derived from an EMBL/GenBank/DDBJ whole genome shotgun (WGS) entry which is preliminary data.</text>
</comment>
<dbReference type="PANTHER" id="PTHR30055">
    <property type="entry name" value="HTH-TYPE TRANSCRIPTIONAL REGULATOR RUTR"/>
    <property type="match status" value="1"/>
</dbReference>
<reference evidence="8" key="1">
    <citation type="journal article" date="2019" name="Int. J. Syst. Evol. Microbiol.">
        <title>The Global Catalogue of Microorganisms (GCM) 10K type strain sequencing project: providing services to taxonomists for standard genome sequencing and annotation.</title>
        <authorList>
            <consortium name="The Broad Institute Genomics Platform"/>
            <consortium name="The Broad Institute Genome Sequencing Center for Infectious Disease"/>
            <person name="Wu L."/>
            <person name="Ma J."/>
        </authorList>
    </citation>
    <scope>NUCLEOTIDE SEQUENCE [LARGE SCALE GENOMIC DNA]</scope>
    <source>
        <strain evidence="8">CGMCC-1.15741</strain>
    </source>
</reference>
<dbReference type="EMBL" id="JBHSSW010000005">
    <property type="protein sequence ID" value="MFC6197673.1"/>
    <property type="molecule type" value="Genomic_DNA"/>
</dbReference>
<dbReference type="InterPro" id="IPR023772">
    <property type="entry name" value="DNA-bd_HTH_TetR-type_CS"/>
</dbReference>
<sequence length="232" mass="26422">MPESKRAPSAPKRRVRQGAAVKDDFELETKTEPSQDRAKTTFENILTITGELLVEVGFERLSTNLICKRAGITPPALYRYFPNKYAILHALGDRLMKAQDDIVLDWIKNGGLAASTFDEIVARNRDMIGKVIGVTKEFPGGAWVLRVMHVIPILRDVRRESGDMVAQEVFFALRETYPHIEESRLRTATMLTTETMYTATEIAIEQPEREKAILDEVCFLVASYFERLRRTD</sequence>
<evidence type="ECO:0000256" key="2">
    <source>
        <dbReference type="ARBA" id="ARBA00023125"/>
    </source>
</evidence>
<dbReference type="InterPro" id="IPR009057">
    <property type="entry name" value="Homeodomain-like_sf"/>
</dbReference>
<keyword evidence="2 4" id="KW-0238">DNA-binding</keyword>
<keyword evidence="3" id="KW-0804">Transcription</keyword>
<gene>
    <name evidence="7" type="ORF">ACFQDM_06260</name>
</gene>
<feature type="compositionally biased region" description="Basic and acidic residues" evidence="5">
    <location>
        <begin position="21"/>
        <end position="36"/>
    </location>
</feature>
<keyword evidence="1" id="KW-0805">Transcription regulation</keyword>
<evidence type="ECO:0000256" key="5">
    <source>
        <dbReference type="SAM" id="MobiDB-lite"/>
    </source>
</evidence>
<dbReference type="Pfam" id="PF00440">
    <property type="entry name" value="TetR_N"/>
    <property type="match status" value="1"/>
</dbReference>
<dbReference type="PROSITE" id="PS50977">
    <property type="entry name" value="HTH_TETR_2"/>
    <property type="match status" value="1"/>
</dbReference>
<accession>A0ABW1S8Z2</accession>
<evidence type="ECO:0000256" key="4">
    <source>
        <dbReference type="PROSITE-ProRule" id="PRU00335"/>
    </source>
</evidence>
<dbReference type="PRINTS" id="PR00455">
    <property type="entry name" value="HTHTETR"/>
</dbReference>
<dbReference type="PROSITE" id="PS01081">
    <property type="entry name" value="HTH_TETR_1"/>
    <property type="match status" value="1"/>
</dbReference>
<keyword evidence="8" id="KW-1185">Reference proteome</keyword>
<dbReference type="Proteomes" id="UP001596303">
    <property type="component" value="Unassembled WGS sequence"/>
</dbReference>
<evidence type="ECO:0000259" key="6">
    <source>
        <dbReference type="PROSITE" id="PS50977"/>
    </source>
</evidence>
<dbReference type="SUPFAM" id="SSF46689">
    <property type="entry name" value="Homeodomain-like"/>
    <property type="match status" value="1"/>
</dbReference>
<protein>
    <submittedName>
        <fullName evidence="7">TetR/AcrR family transcriptional regulator</fullName>
    </submittedName>
</protein>
<proteinExistence type="predicted"/>
<dbReference type="RefSeq" id="WP_377376909.1">
    <property type="nucleotide sequence ID" value="NZ_JBHSSW010000005.1"/>
</dbReference>
<organism evidence="7 8">
    <name type="scientific">Ponticaulis profundi</name>
    <dbReference type="NCBI Taxonomy" id="2665222"/>
    <lineage>
        <taxon>Bacteria</taxon>
        <taxon>Pseudomonadati</taxon>
        <taxon>Pseudomonadota</taxon>
        <taxon>Alphaproteobacteria</taxon>
        <taxon>Hyphomonadales</taxon>
        <taxon>Hyphomonadaceae</taxon>
        <taxon>Ponticaulis</taxon>
    </lineage>
</organism>
<feature type="DNA-binding region" description="H-T-H motif" evidence="4">
    <location>
        <begin position="62"/>
        <end position="81"/>
    </location>
</feature>
<evidence type="ECO:0000256" key="1">
    <source>
        <dbReference type="ARBA" id="ARBA00023015"/>
    </source>
</evidence>
<feature type="domain" description="HTH tetR-type" evidence="6">
    <location>
        <begin position="39"/>
        <end position="99"/>
    </location>
</feature>
<evidence type="ECO:0000313" key="8">
    <source>
        <dbReference type="Proteomes" id="UP001596303"/>
    </source>
</evidence>
<dbReference type="Gene3D" id="1.10.357.10">
    <property type="entry name" value="Tetracycline Repressor, domain 2"/>
    <property type="match status" value="1"/>
</dbReference>
<dbReference type="PANTHER" id="PTHR30055:SF234">
    <property type="entry name" value="HTH-TYPE TRANSCRIPTIONAL REGULATOR BETI"/>
    <property type="match status" value="1"/>
</dbReference>